<evidence type="ECO:0000256" key="1">
    <source>
        <dbReference type="SAM" id="MobiDB-lite"/>
    </source>
</evidence>
<feature type="compositionally biased region" description="Basic and acidic residues" evidence="1">
    <location>
        <begin position="1"/>
        <end position="17"/>
    </location>
</feature>
<feature type="compositionally biased region" description="Low complexity" evidence="1">
    <location>
        <begin position="137"/>
        <end position="150"/>
    </location>
</feature>
<evidence type="ECO:0000313" key="2">
    <source>
        <dbReference type="EMBL" id="KAF8788867.1"/>
    </source>
</evidence>
<sequence length="221" mass="24150">MSGEDTELKEFPRRPENDSDSSQSSDLRESGTAQRLQHISMSTAQTQTDFSEDEADDFTNTLLNTSDENYVLDMDRASLRSLEDISAGDLIRNRKLSSKRQKSLLNRKTSSLKSSSTGSASPLDSPAECSTASAYPSNSLDRLLTRSDSSANPLERPSTENAFTDPLEGPSTRTVYFSNSAEDSVISVCQVPCSETVRNEIQMSKIGLDIGVEKELGGKVF</sequence>
<name>A0A8T0FC68_ARGBR</name>
<feature type="compositionally biased region" description="Polar residues" evidence="1">
    <location>
        <begin position="58"/>
        <end position="68"/>
    </location>
</feature>
<dbReference type="AlphaFoldDB" id="A0A8T0FC68"/>
<dbReference type="EMBL" id="JABXBU010000012">
    <property type="protein sequence ID" value="KAF8788867.1"/>
    <property type="molecule type" value="Genomic_DNA"/>
</dbReference>
<protein>
    <submittedName>
        <fullName evidence="2">Uncharacterized protein</fullName>
    </submittedName>
</protein>
<accession>A0A8T0FC68</accession>
<evidence type="ECO:0000313" key="3">
    <source>
        <dbReference type="Proteomes" id="UP000807504"/>
    </source>
</evidence>
<dbReference type="Proteomes" id="UP000807504">
    <property type="component" value="Unassembled WGS sequence"/>
</dbReference>
<feature type="compositionally biased region" description="Low complexity" evidence="1">
    <location>
        <begin position="103"/>
        <end position="121"/>
    </location>
</feature>
<comment type="caution">
    <text evidence="2">The sequence shown here is derived from an EMBL/GenBank/DDBJ whole genome shotgun (WGS) entry which is preliminary data.</text>
</comment>
<feature type="region of interest" description="Disordered" evidence="1">
    <location>
        <begin position="99"/>
        <end position="168"/>
    </location>
</feature>
<feature type="region of interest" description="Disordered" evidence="1">
    <location>
        <begin position="1"/>
        <end position="71"/>
    </location>
</feature>
<reference evidence="2" key="2">
    <citation type="submission" date="2020-06" db="EMBL/GenBank/DDBJ databases">
        <authorList>
            <person name="Sheffer M."/>
        </authorList>
    </citation>
    <scope>NUCLEOTIDE SEQUENCE</scope>
</reference>
<keyword evidence="3" id="KW-1185">Reference proteome</keyword>
<organism evidence="2 3">
    <name type="scientific">Argiope bruennichi</name>
    <name type="common">Wasp spider</name>
    <name type="synonym">Aranea bruennichi</name>
    <dbReference type="NCBI Taxonomy" id="94029"/>
    <lineage>
        <taxon>Eukaryota</taxon>
        <taxon>Metazoa</taxon>
        <taxon>Ecdysozoa</taxon>
        <taxon>Arthropoda</taxon>
        <taxon>Chelicerata</taxon>
        <taxon>Arachnida</taxon>
        <taxon>Araneae</taxon>
        <taxon>Araneomorphae</taxon>
        <taxon>Entelegynae</taxon>
        <taxon>Araneoidea</taxon>
        <taxon>Araneidae</taxon>
        <taxon>Argiope</taxon>
    </lineage>
</organism>
<reference evidence="2" key="1">
    <citation type="journal article" date="2020" name="bioRxiv">
        <title>Chromosome-level reference genome of the European wasp spider Argiope bruennichi: a resource for studies on range expansion and evolutionary adaptation.</title>
        <authorList>
            <person name="Sheffer M.M."/>
            <person name="Hoppe A."/>
            <person name="Krehenwinkel H."/>
            <person name="Uhl G."/>
            <person name="Kuss A.W."/>
            <person name="Jensen L."/>
            <person name="Jensen C."/>
            <person name="Gillespie R.G."/>
            <person name="Hoff K.J."/>
            <person name="Prost S."/>
        </authorList>
    </citation>
    <scope>NUCLEOTIDE SEQUENCE</scope>
</reference>
<gene>
    <name evidence="2" type="ORF">HNY73_006861</name>
</gene>
<feature type="compositionally biased region" description="Polar residues" evidence="1">
    <location>
        <begin position="31"/>
        <end position="49"/>
    </location>
</feature>
<proteinExistence type="predicted"/>